<gene>
    <name evidence="4" type="ORF">E5982_01525</name>
    <name evidence="3" type="ORF">FHR31_000245</name>
</gene>
<evidence type="ECO:0000256" key="1">
    <source>
        <dbReference type="ARBA" id="ARBA00003238"/>
    </source>
</evidence>
<dbReference type="NCBIfam" id="TIGR00762">
    <property type="entry name" value="DegV"/>
    <property type="match status" value="1"/>
</dbReference>
<dbReference type="AlphaFoldDB" id="A0A3N0AD80"/>
<dbReference type="InterPro" id="IPR050270">
    <property type="entry name" value="DegV_domain_contain"/>
</dbReference>
<reference evidence="3 6" key="2">
    <citation type="submission" date="2020-08" db="EMBL/GenBank/DDBJ databases">
        <title>Sequencing the genomes of 1000 actinobacteria strains.</title>
        <authorList>
            <person name="Klenk H.-P."/>
        </authorList>
    </citation>
    <scope>NUCLEOTIDE SEQUENCE [LARGE SCALE GENOMIC DNA]</scope>
    <source>
        <strain evidence="3 6">DSM 22242</strain>
    </source>
</reference>
<keyword evidence="2" id="KW-0446">Lipid-binding</keyword>
<dbReference type="GO" id="GO:0008289">
    <property type="term" value="F:lipid binding"/>
    <property type="evidence" value="ECO:0007669"/>
    <property type="project" value="UniProtKB-KW"/>
</dbReference>
<accession>A0A3N0AD80</accession>
<dbReference type="Pfam" id="PF02645">
    <property type="entry name" value="DegV"/>
    <property type="match status" value="1"/>
</dbReference>
<reference evidence="4 5" key="1">
    <citation type="submission" date="2019-04" db="EMBL/GenBank/DDBJ databases">
        <title>Microbes associate with the intestines of laboratory mice.</title>
        <authorList>
            <person name="Navarre W."/>
            <person name="Wong E."/>
            <person name="Huang K.C."/>
            <person name="Tropini C."/>
            <person name="Ng K."/>
            <person name="Yu B."/>
        </authorList>
    </citation>
    <scope>NUCLEOTIDE SEQUENCE [LARGE SCALE GENOMIC DNA]</scope>
    <source>
        <strain evidence="4 5">NM48_B13</strain>
    </source>
</reference>
<dbReference type="Proteomes" id="UP000309454">
    <property type="component" value="Unassembled WGS sequence"/>
</dbReference>
<dbReference type="EMBL" id="JACHYA010000001">
    <property type="protein sequence ID" value="MBB3170465.1"/>
    <property type="molecule type" value="Genomic_DNA"/>
</dbReference>
<dbReference type="Gene3D" id="3.40.50.10440">
    <property type="entry name" value="Dihydroxyacetone kinase, domain 1"/>
    <property type="match status" value="1"/>
</dbReference>
<dbReference type="RefSeq" id="WP_123184686.1">
    <property type="nucleotide sequence ID" value="NZ_CANPEU010000006.1"/>
</dbReference>
<evidence type="ECO:0000313" key="4">
    <source>
        <dbReference type="EMBL" id="TJW12309.1"/>
    </source>
</evidence>
<organism evidence="4 5">
    <name type="scientific">Parvibacter caecicola</name>
    <dbReference type="NCBI Taxonomy" id="747645"/>
    <lineage>
        <taxon>Bacteria</taxon>
        <taxon>Bacillati</taxon>
        <taxon>Actinomycetota</taxon>
        <taxon>Coriobacteriia</taxon>
        <taxon>Coriobacteriales</taxon>
        <taxon>Coriobacteriaceae</taxon>
        <taxon>Parvibacter</taxon>
    </lineage>
</organism>
<evidence type="ECO:0000313" key="5">
    <source>
        <dbReference type="Proteomes" id="UP000309454"/>
    </source>
</evidence>
<dbReference type="InterPro" id="IPR043168">
    <property type="entry name" value="DegV_C"/>
</dbReference>
<dbReference type="OrthoDB" id="9760324at2"/>
<protein>
    <submittedName>
        <fullName evidence="3 4">DegV family protein</fullName>
    </submittedName>
</protein>
<dbReference type="EMBL" id="SSTM01000001">
    <property type="protein sequence ID" value="TJW12309.1"/>
    <property type="molecule type" value="Genomic_DNA"/>
</dbReference>
<comment type="function">
    <text evidence="1">May bind long-chain fatty acids, such as palmitate, and may play a role in lipid transport or fatty acid metabolism.</text>
</comment>
<comment type="caution">
    <text evidence="4">The sequence shown here is derived from an EMBL/GenBank/DDBJ whole genome shotgun (WGS) entry which is preliminary data.</text>
</comment>
<dbReference type="GeneID" id="93356004"/>
<evidence type="ECO:0000313" key="6">
    <source>
        <dbReference type="Proteomes" id="UP000530850"/>
    </source>
</evidence>
<dbReference type="PROSITE" id="PS51482">
    <property type="entry name" value="DEGV"/>
    <property type="match status" value="1"/>
</dbReference>
<keyword evidence="5" id="KW-1185">Reference proteome</keyword>
<name>A0A3N0AD80_9ACTN</name>
<proteinExistence type="predicted"/>
<dbReference type="InterPro" id="IPR003797">
    <property type="entry name" value="DegV"/>
</dbReference>
<evidence type="ECO:0000313" key="3">
    <source>
        <dbReference type="EMBL" id="MBB3170465.1"/>
    </source>
</evidence>
<dbReference type="SUPFAM" id="SSF82549">
    <property type="entry name" value="DAK1/DegV-like"/>
    <property type="match status" value="1"/>
</dbReference>
<dbReference type="PANTHER" id="PTHR33434:SF3">
    <property type="entry name" value="DEGV DOMAIN-CONTAINING PROTEIN YITS"/>
    <property type="match status" value="1"/>
</dbReference>
<sequence length="309" mass="33729">MRTCNLVVDSCCDLPYELLEADGLYLLNFPYLMDGGSFFDDLFQSRKPQDFYDAMRKGSAPTTSQVPMPQFLELFRSLAATGRPSVYLSFSSGLSGSYDAAVLALSQLQEEGLDAEIYLVDTHLASIAEGVLVHEAIHQWKRGMSAADLAAWAREACYFVNEQFMVEDLDTLRRGGRIPSTVAVAGTALDVKPLLAIDKDGRLAVTGVARGRKKAMKALVEDFLKRKSEDNQISTVLIGHADCPKDAQKLKELLVKADESVIPVICNIGPVIGSHVGPGMLAVGFWGQDKRENLSLADKIARKVKGGRD</sequence>
<evidence type="ECO:0000256" key="2">
    <source>
        <dbReference type="ARBA" id="ARBA00023121"/>
    </source>
</evidence>
<dbReference type="PANTHER" id="PTHR33434">
    <property type="entry name" value="DEGV DOMAIN-CONTAINING PROTEIN DR_1986-RELATED"/>
    <property type="match status" value="1"/>
</dbReference>
<dbReference type="Gene3D" id="2.20.28.50">
    <property type="entry name" value="degv family protein"/>
    <property type="match status" value="1"/>
</dbReference>
<dbReference type="Proteomes" id="UP000530850">
    <property type="component" value="Unassembled WGS sequence"/>
</dbReference>
<dbReference type="Gene3D" id="3.30.1180.10">
    <property type="match status" value="1"/>
</dbReference>